<feature type="transmembrane region" description="Helical" evidence="5">
    <location>
        <begin position="256"/>
        <end position="276"/>
    </location>
</feature>
<keyword evidence="5" id="KW-1003">Cell membrane</keyword>
<evidence type="ECO:0000256" key="1">
    <source>
        <dbReference type="ARBA" id="ARBA00004141"/>
    </source>
</evidence>
<dbReference type="Proteomes" id="UP001227162">
    <property type="component" value="Unassembled WGS sequence"/>
</dbReference>
<dbReference type="PANTHER" id="PTHR30371:SF0">
    <property type="entry name" value="SEC-INDEPENDENT PROTEIN TRANSLOCASE PROTEIN TATC, CHLOROPLASTIC-RELATED"/>
    <property type="match status" value="1"/>
</dbReference>
<dbReference type="RefSeq" id="WP_317624227.1">
    <property type="nucleotide sequence ID" value="NZ_JANFFA010000001.1"/>
</dbReference>
<feature type="compositionally biased region" description="Acidic residues" evidence="6">
    <location>
        <begin position="316"/>
        <end position="350"/>
    </location>
</feature>
<gene>
    <name evidence="5" type="primary">tatC</name>
    <name evidence="7" type="ORF">NOI20_00585</name>
</gene>
<evidence type="ECO:0000256" key="5">
    <source>
        <dbReference type="HAMAP-Rule" id="MF_00902"/>
    </source>
</evidence>
<feature type="compositionally biased region" description="Acidic residues" evidence="6">
    <location>
        <begin position="294"/>
        <end position="304"/>
    </location>
</feature>
<protein>
    <recommendedName>
        <fullName evidence="5">Sec-independent protein translocase protein TatC</fullName>
    </recommendedName>
</protein>
<comment type="subcellular location">
    <subcellularLocation>
        <location evidence="5">Cell membrane</location>
        <topology evidence="5">Multi-pass membrane protein</topology>
    </subcellularLocation>
    <subcellularLocation>
        <location evidence="1">Membrane</location>
        <topology evidence="1">Multi-pass membrane protein</topology>
    </subcellularLocation>
</comment>
<evidence type="ECO:0000256" key="3">
    <source>
        <dbReference type="ARBA" id="ARBA00022989"/>
    </source>
</evidence>
<keyword evidence="3 5" id="KW-1133">Transmembrane helix</keyword>
<dbReference type="PRINTS" id="PR01840">
    <property type="entry name" value="TATCFAMILY"/>
</dbReference>
<proteinExistence type="inferred from homology"/>
<dbReference type="InterPro" id="IPR002033">
    <property type="entry name" value="TatC"/>
</dbReference>
<comment type="caution">
    <text evidence="7">The sequence shown here is derived from an EMBL/GenBank/DDBJ whole genome shotgun (WGS) entry which is preliminary data.</text>
</comment>
<feature type="transmembrane region" description="Helical" evidence="5">
    <location>
        <begin position="200"/>
        <end position="222"/>
    </location>
</feature>
<dbReference type="Pfam" id="PF00902">
    <property type="entry name" value="TatC"/>
    <property type="match status" value="1"/>
</dbReference>
<evidence type="ECO:0000256" key="2">
    <source>
        <dbReference type="ARBA" id="ARBA00022692"/>
    </source>
</evidence>
<reference evidence="7" key="1">
    <citation type="submission" date="2022-07" db="EMBL/GenBank/DDBJ databases">
        <authorList>
            <person name="Otstavnykh N."/>
            <person name="Isaeva M."/>
            <person name="Bystritskaya E."/>
        </authorList>
    </citation>
    <scope>NUCLEOTIDE SEQUENCE</scope>
    <source>
        <strain evidence="7">10Alg 79</strain>
    </source>
</reference>
<evidence type="ECO:0000256" key="4">
    <source>
        <dbReference type="ARBA" id="ARBA00023136"/>
    </source>
</evidence>
<dbReference type="GO" id="GO:0033281">
    <property type="term" value="C:TAT protein transport complex"/>
    <property type="evidence" value="ECO:0007669"/>
    <property type="project" value="UniProtKB-UniRule"/>
</dbReference>
<keyword evidence="5" id="KW-0811">Translocation</keyword>
<comment type="subunit">
    <text evidence="5">The Tat system comprises two distinct complexes: a TatABC complex, containing multiple copies of TatA, TatB and TatC subunits, and a separate TatA complex, containing only TatA subunits. Substrates initially bind to the TatABC complex, which probably triggers association of the separate TatA complex to form the active translocon.</text>
</comment>
<dbReference type="GO" id="GO:0009977">
    <property type="term" value="F:proton motive force dependent protein transmembrane transporter activity"/>
    <property type="evidence" value="ECO:0007669"/>
    <property type="project" value="TreeGrafter"/>
</dbReference>
<evidence type="ECO:0000313" key="7">
    <source>
        <dbReference type="EMBL" id="MDQ2092602.1"/>
    </source>
</evidence>
<reference evidence="7" key="2">
    <citation type="submission" date="2023-04" db="EMBL/GenBank/DDBJ databases">
        <title>'Rhodoalgimonas zhirmunskyi' gen. nov., isolated from a red alga.</title>
        <authorList>
            <person name="Nedashkovskaya O.I."/>
            <person name="Otstavnykh N.Y."/>
            <person name="Bystritskaya E.P."/>
            <person name="Balabanova L.A."/>
            <person name="Isaeva M.P."/>
        </authorList>
    </citation>
    <scope>NUCLEOTIDE SEQUENCE</scope>
    <source>
        <strain evidence="7">10Alg 79</strain>
    </source>
</reference>
<feature type="transmembrane region" description="Helical" evidence="5">
    <location>
        <begin position="31"/>
        <end position="49"/>
    </location>
</feature>
<feature type="compositionally biased region" description="Acidic residues" evidence="6">
    <location>
        <begin position="364"/>
        <end position="376"/>
    </location>
</feature>
<feature type="region of interest" description="Disordered" evidence="6">
    <location>
        <begin position="294"/>
        <end position="376"/>
    </location>
</feature>
<feature type="transmembrane region" description="Helical" evidence="5">
    <location>
        <begin position="82"/>
        <end position="102"/>
    </location>
</feature>
<comment type="function">
    <text evidence="5">Part of the twin-arginine translocation (Tat) system that transports large folded proteins containing a characteristic twin-arginine motif in their signal peptide across membranes. Together with TatB, TatC is part of a receptor directly interacting with Tat signal peptides.</text>
</comment>
<dbReference type="HAMAP" id="MF_00902">
    <property type="entry name" value="TatC"/>
    <property type="match status" value="1"/>
</dbReference>
<dbReference type="PANTHER" id="PTHR30371">
    <property type="entry name" value="SEC-INDEPENDENT PROTEIN TRANSLOCASE PROTEIN TATC"/>
    <property type="match status" value="1"/>
</dbReference>
<dbReference type="AlphaFoldDB" id="A0AAJ1X5P3"/>
<keyword evidence="5" id="KW-0813">Transport</keyword>
<evidence type="ECO:0000313" key="8">
    <source>
        <dbReference type="Proteomes" id="UP001227162"/>
    </source>
</evidence>
<accession>A0AAJ1X5P3</accession>
<keyword evidence="8" id="KW-1185">Reference proteome</keyword>
<dbReference type="EMBL" id="JANFFA010000001">
    <property type="protein sequence ID" value="MDQ2092602.1"/>
    <property type="molecule type" value="Genomic_DNA"/>
</dbReference>
<feature type="transmembrane region" description="Helical" evidence="5">
    <location>
        <begin position="234"/>
        <end position="250"/>
    </location>
</feature>
<feature type="transmembrane region" description="Helical" evidence="5">
    <location>
        <begin position="122"/>
        <end position="144"/>
    </location>
</feature>
<organism evidence="7 8">
    <name type="scientific">Rhodalgimonas zhirmunskyi</name>
    <dbReference type="NCBI Taxonomy" id="2964767"/>
    <lineage>
        <taxon>Bacteria</taxon>
        <taxon>Pseudomonadati</taxon>
        <taxon>Pseudomonadota</taxon>
        <taxon>Alphaproteobacteria</taxon>
        <taxon>Rhodobacterales</taxon>
        <taxon>Roseobacteraceae</taxon>
        <taxon>Rhodalgimonas</taxon>
    </lineage>
</organism>
<dbReference type="GO" id="GO:0065002">
    <property type="term" value="P:intracellular protein transmembrane transport"/>
    <property type="evidence" value="ECO:0007669"/>
    <property type="project" value="TreeGrafter"/>
</dbReference>
<keyword evidence="2 5" id="KW-0812">Transmembrane</keyword>
<evidence type="ECO:0000256" key="6">
    <source>
        <dbReference type="SAM" id="MobiDB-lite"/>
    </source>
</evidence>
<dbReference type="GO" id="GO:0043953">
    <property type="term" value="P:protein transport by the Tat complex"/>
    <property type="evidence" value="ECO:0007669"/>
    <property type="project" value="UniProtKB-UniRule"/>
</dbReference>
<sequence>MSQSDTPNSPDEIEDSSAPLIEHLAELRTRLIRAVGAFIVGIIIAFAVAEPILQFLLTPIEATLRDLGDPSPTLQYTSPQEYLFTLFRISMVFGFALSFPVIGYQLWRFVAPGLYKKEKNAFLPFLIASPVMFLLGASFAQFVVTPLAMSFFLGFADVSSIFANLLSGAVDTAQSAAVVPETSEGVKITFFGKVNESLDITLKFIIAFGLCFQLPVLLSLMGKAGLVSAKGLGNVRKYAMVGILLLAALVTPPDVVTQLILFTVVYGLYEVSIFLVSRIEKKREADLRAQGLWFDDDDDEDDSDEAAKAETPAATDPEEEEDLSEDVFGEGEEFDDPMIEEFEDEDAEYDPEAKPKDGPKDGKDDGEDDDGMVNKS</sequence>
<name>A0AAJ1X5P3_9RHOB</name>
<keyword evidence="5" id="KW-0653">Protein transport</keyword>
<feature type="compositionally biased region" description="Basic and acidic residues" evidence="6">
    <location>
        <begin position="351"/>
        <end position="363"/>
    </location>
</feature>
<keyword evidence="4 5" id="KW-0472">Membrane</keyword>
<comment type="similarity">
    <text evidence="5">Belongs to the TatC family.</text>
</comment>